<keyword evidence="24" id="KW-1185">Reference proteome</keyword>
<dbReference type="FunFam" id="1.10.520.10:FF:000009">
    <property type="entry name" value="Peroxidase"/>
    <property type="match status" value="1"/>
</dbReference>
<dbReference type="SUPFAM" id="SSF48113">
    <property type="entry name" value="Heme-dependent peroxidases"/>
    <property type="match status" value="1"/>
</dbReference>
<comment type="similarity">
    <text evidence="21">Belongs to the peroxidase family. Classical plant (class III) peroxidase subfamily.</text>
</comment>
<keyword evidence="11 21" id="KW-0732">Signal</keyword>
<dbReference type="InterPro" id="IPR002016">
    <property type="entry name" value="Haem_peroxidase"/>
</dbReference>
<feature type="signal peptide" evidence="21">
    <location>
        <begin position="1"/>
        <end position="28"/>
    </location>
</feature>
<dbReference type="GO" id="GO:0005773">
    <property type="term" value="C:vacuole"/>
    <property type="evidence" value="ECO:0007669"/>
    <property type="project" value="UniProtKB-SubCell"/>
</dbReference>
<evidence type="ECO:0000256" key="2">
    <source>
        <dbReference type="ARBA" id="ARBA00002322"/>
    </source>
</evidence>
<dbReference type="AlphaFoldDB" id="A0ABC8M4U8"/>
<dbReference type="InterPro" id="IPR010255">
    <property type="entry name" value="Haem_peroxidase_sf"/>
</dbReference>
<keyword evidence="15 20" id="KW-1015">Disulfide bond</keyword>
<feature type="binding site" evidence="18">
    <location>
        <position position="248"/>
    </location>
    <ligand>
        <name>Ca(2+)</name>
        <dbReference type="ChEBI" id="CHEBI:29108"/>
        <label>2</label>
    </ligand>
</feature>
<evidence type="ECO:0000256" key="10">
    <source>
        <dbReference type="ARBA" id="ARBA00022723"/>
    </source>
</evidence>
<keyword evidence="9 21" id="KW-0349">Heme</keyword>
<dbReference type="PROSITE" id="PS00435">
    <property type="entry name" value="PEROXIDASE_1"/>
    <property type="match status" value="1"/>
</dbReference>
<dbReference type="PROSITE" id="PS50873">
    <property type="entry name" value="PEROXIDASE_4"/>
    <property type="match status" value="1"/>
</dbReference>
<feature type="disulfide bond" evidence="20">
    <location>
        <begin position="204"/>
        <end position="230"/>
    </location>
</feature>
<dbReference type="GO" id="GO:0006979">
    <property type="term" value="P:response to oxidative stress"/>
    <property type="evidence" value="ECO:0007669"/>
    <property type="project" value="UniProtKB-UniRule"/>
</dbReference>
<name>A0ABC8M4U8_ERUVS</name>
<feature type="domain" description="Plant heme peroxidase family profile" evidence="22">
    <location>
        <begin position="29"/>
        <end position="327"/>
    </location>
</feature>
<evidence type="ECO:0000256" key="15">
    <source>
        <dbReference type="ARBA" id="ARBA00023157"/>
    </source>
</evidence>
<comment type="caution">
    <text evidence="23">The sequence shown here is derived from an EMBL/GenBank/DDBJ whole genome shotgun (WGS) entry which is preliminary data.</text>
</comment>
<evidence type="ECO:0000256" key="12">
    <source>
        <dbReference type="ARBA" id="ARBA00022837"/>
    </source>
</evidence>
<keyword evidence="10 18" id="KW-0479">Metal-binding</keyword>
<feature type="binding site" evidence="18">
    <location>
        <position position="76"/>
    </location>
    <ligand>
        <name>Ca(2+)</name>
        <dbReference type="ChEBI" id="CHEBI:29108"/>
        <label>1</label>
    </ligand>
</feature>
<dbReference type="GO" id="GO:0046872">
    <property type="term" value="F:metal ion binding"/>
    <property type="evidence" value="ECO:0007669"/>
    <property type="project" value="UniProtKB-UniRule"/>
</dbReference>
<organism evidence="23 24">
    <name type="scientific">Eruca vesicaria subsp. sativa</name>
    <name type="common">Garden rocket</name>
    <name type="synonym">Eruca sativa</name>
    <dbReference type="NCBI Taxonomy" id="29727"/>
    <lineage>
        <taxon>Eukaryota</taxon>
        <taxon>Viridiplantae</taxon>
        <taxon>Streptophyta</taxon>
        <taxon>Embryophyta</taxon>
        <taxon>Tracheophyta</taxon>
        <taxon>Spermatophyta</taxon>
        <taxon>Magnoliopsida</taxon>
        <taxon>eudicotyledons</taxon>
        <taxon>Gunneridae</taxon>
        <taxon>Pentapetalae</taxon>
        <taxon>rosids</taxon>
        <taxon>malvids</taxon>
        <taxon>Brassicales</taxon>
        <taxon>Brassicaceae</taxon>
        <taxon>Brassiceae</taxon>
        <taxon>Eruca</taxon>
    </lineage>
</organism>
<evidence type="ECO:0000256" key="20">
    <source>
        <dbReference type="PIRSR" id="PIRSR600823-5"/>
    </source>
</evidence>
<feature type="binding site" evidence="18">
    <location>
        <position position="80"/>
    </location>
    <ligand>
        <name>Ca(2+)</name>
        <dbReference type="ChEBI" id="CHEBI:29108"/>
        <label>1</label>
    </ligand>
</feature>
<evidence type="ECO:0000256" key="17">
    <source>
        <dbReference type="PIRSR" id="PIRSR600823-2"/>
    </source>
</evidence>
<dbReference type="InterPro" id="IPR033905">
    <property type="entry name" value="Secretory_peroxidase"/>
</dbReference>
<feature type="binding site" description="axial binding residue" evidence="18">
    <location>
        <position position="197"/>
    </location>
    <ligand>
        <name>heme b</name>
        <dbReference type="ChEBI" id="CHEBI:60344"/>
    </ligand>
    <ligandPart>
        <name>Fe</name>
        <dbReference type="ChEBI" id="CHEBI:18248"/>
    </ligandPart>
</feature>
<keyword evidence="16" id="KW-0325">Glycoprotein</keyword>
<dbReference type="Pfam" id="PF00141">
    <property type="entry name" value="peroxidase"/>
    <property type="match status" value="1"/>
</dbReference>
<comment type="catalytic activity">
    <reaction evidence="1 21">
        <text>2 a phenolic donor + H2O2 = 2 a phenolic radical donor + 2 H2O</text>
        <dbReference type="Rhea" id="RHEA:56136"/>
        <dbReference type="ChEBI" id="CHEBI:15377"/>
        <dbReference type="ChEBI" id="CHEBI:16240"/>
        <dbReference type="ChEBI" id="CHEBI:139520"/>
        <dbReference type="ChEBI" id="CHEBI:139521"/>
        <dbReference type="EC" id="1.11.1.7"/>
    </reaction>
</comment>
<evidence type="ECO:0000256" key="21">
    <source>
        <dbReference type="RuleBase" id="RU362060"/>
    </source>
</evidence>
<feature type="binding site" evidence="18">
    <location>
        <position position="253"/>
    </location>
    <ligand>
        <name>Ca(2+)</name>
        <dbReference type="ChEBI" id="CHEBI:29108"/>
        <label>2</label>
    </ligand>
</feature>
<dbReference type="GO" id="GO:0005576">
    <property type="term" value="C:extracellular region"/>
    <property type="evidence" value="ECO:0007669"/>
    <property type="project" value="UniProtKB-SubCell"/>
</dbReference>
<dbReference type="InterPro" id="IPR019793">
    <property type="entry name" value="Peroxidases_heam-ligand_BS"/>
</dbReference>
<dbReference type="Gene3D" id="1.10.520.10">
    <property type="match status" value="1"/>
</dbReference>
<dbReference type="PRINTS" id="PR00458">
    <property type="entry name" value="PEROXIDASE"/>
</dbReference>
<evidence type="ECO:0000256" key="5">
    <source>
        <dbReference type="ARBA" id="ARBA00006873"/>
    </source>
</evidence>
<comment type="cofactor">
    <cofactor evidence="18 21">
        <name>heme b</name>
        <dbReference type="ChEBI" id="CHEBI:60344"/>
    </cofactor>
    <text evidence="18 21">Binds 1 heme b (iron(II)-protoporphyrin IX) group per subunit.</text>
</comment>
<evidence type="ECO:0000256" key="14">
    <source>
        <dbReference type="ARBA" id="ARBA00023004"/>
    </source>
</evidence>
<feature type="binding site" evidence="18">
    <location>
        <position position="198"/>
    </location>
    <ligand>
        <name>Ca(2+)</name>
        <dbReference type="ChEBI" id="CHEBI:29108"/>
        <label>2</label>
    </ligand>
</feature>
<evidence type="ECO:0000256" key="8">
    <source>
        <dbReference type="ARBA" id="ARBA00022559"/>
    </source>
</evidence>
<feature type="binding site" evidence="18">
    <location>
        <position position="78"/>
    </location>
    <ligand>
        <name>Ca(2+)</name>
        <dbReference type="ChEBI" id="CHEBI:29108"/>
        <label>1</label>
    </ligand>
</feature>
<dbReference type="PRINTS" id="PR00461">
    <property type="entry name" value="PLPEROXIDASE"/>
</dbReference>
<protein>
    <recommendedName>
        <fullName evidence="6 21">Peroxidase</fullName>
        <ecNumber evidence="6 21">1.11.1.7</ecNumber>
    </recommendedName>
</protein>
<keyword evidence="13 21" id="KW-0560">Oxidoreductase</keyword>
<evidence type="ECO:0000256" key="4">
    <source>
        <dbReference type="ARBA" id="ARBA00004613"/>
    </source>
</evidence>
<comment type="function">
    <text evidence="2">Removal of H(2)O(2), oxidation of toxic reductants, biosynthesis and degradation of lignin, suberization, auxin catabolism, response to environmental stresses such as wounding, pathogen attack and oxidative stress. These functions might be dependent on each isozyme/isoform in each plant tissue.</text>
</comment>
<evidence type="ECO:0000313" key="24">
    <source>
        <dbReference type="Proteomes" id="UP001642260"/>
    </source>
</evidence>
<feature type="chain" id="PRO_5044534089" description="Peroxidase" evidence="21">
    <location>
        <begin position="29"/>
        <end position="332"/>
    </location>
</feature>
<dbReference type="Proteomes" id="UP001642260">
    <property type="component" value="Unassembled WGS sequence"/>
</dbReference>
<proteinExistence type="inferred from homology"/>
<keyword evidence="8 21" id="KW-0575">Peroxidase</keyword>
<keyword evidence="21" id="KW-0376">Hydrogen peroxide</keyword>
<dbReference type="PANTHER" id="PTHR31388:SF217">
    <property type="entry name" value="PEROXIDASE"/>
    <property type="match status" value="1"/>
</dbReference>
<evidence type="ECO:0000313" key="23">
    <source>
        <dbReference type="EMBL" id="CAH8391296.1"/>
    </source>
</evidence>
<evidence type="ECO:0000256" key="19">
    <source>
        <dbReference type="PIRSR" id="PIRSR600823-4"/>
    </source>
</evidence>
<keyword evidence="14 18" id="KW-0408">Iron</keyword>
<feature type="disulfide bond" evidence="20">
    <location>
        <begin position="125"/>
        <end position="323"/>
    </location>
</feature>
<dbReference type="GO" id="GO:0140825">
    <property type="term" value="F:lactoperoxidase activity"/>
    <property type="evidence" value="ECO:0007669"/>
    <property type="project" value="UniProtKB-EC"/>
</dbReference>
<dbReference type="InterPro" id="IPR000823">
    <property type="entry name" value="Peroxidase_pln"/>
</dbReference>
<evidence type="ECO:0000256" key="6">
    <source>
        <dbReference type="ARBA" id="ARBA00012313"/>
    </source>
</evidence>
<evidence type="ECO:0000256" key="13">
    <source>
        <dbReference type="ARBA" id="ARBA00023002"/>
    </source>
</evidence>
<evidence type="ECO:0000256" key="9">
    <source>
        <dbReference type="ARBA" id="ARBA00022617"/>
    </source>
</evidence>
<evidence type="ECO:0000259" key="22">
    <source>
        <dbReference type="PROSITE" id="PS50873"/>
    </source>
</evidence>
<evidence type="ECO:0000256" key="3">
    <source>
        <dbReference type="ARBA" id="ARBA00004116"/>
    </source>
</evidence>
<dbReference type="EMBL" id="CAKOAT010940709">
    <property type="protein sequence ID" value="CAH8391296.1"/>
    <property type="molecule type" value="Genomic_DNA"/>
</dbReference>
<dbReference type="PANTHER" id="PTHR31388">
    <property type="entry name" value="PEROXIDASE 72-RELATED"/>
    <property type="match status" value="1"/>
</dbReference>
<dbReference type="GO" id="GO:0020037">
    <property type="term" value="F:heme binding"/>
    <property type="evidence" value="ECO:0007669"/>
    <property type="project" value="UniProtKB-UniRule"/>
</dbReference>
<feature type="binding site" evidence="18">
    <location>
        <position position="71"/>
    </location>
    <ligand>
        <name>Ca(2+)</name>
        <dbReference type="ChEBI" id="CHEBI:29108"/>
        <label>1</label>
    </ligand>
</feature>
<dbReference type="Gene3D" id="1.10.420.10">
    <property type="entry name" value="Peroxidase, domain 2"/>
    <property type="match status" value="1"/>
</dbReference>
<evidence type="ECO:0000256" key="7">
    <source>
        <dbReference type="ARBA" id="ARBA00022525"/>
    </source>
</evidence>
<comment type="cofactor">
    <cofactor evidence="18 21">
        <name>Ca(2+)</name>
        <dbReference type="ChEBI" id="CHEBI:29108"/>
    </cofactor>
    <text evidence="18 21">Binds 2 calcium ions per subunit.</text>
</comment>
<gene>
    <name evidence="23" type="ORF">ERUC_LOCUS43779</name>
</gene>
<dbReference type="CDD" id="cd00693">
    <property type="entry name" value="secretory_peroxidase"/>
    <property type="match status" value="1"/>
</dbReference>
<reference evidence="23 24" key="1">
    <citation type="submission" date="2022-03" db="EMBL/GenBank/DDBJ databases">
        <authorList>
            <person name="Macdonald S."/>
            <person name="Ahmed S."/>
            <person name="Newling K."/>
        </authorList>
    </citation>
    <scope>NUCLEOTIDE SEQUENCE [LARGE SCALE GENOMIC DNA]</scope>
</reference>
<accession>A0ABC8M4U8</accession>
<dbReference type="GO" id="GO:0042744">
    <property type="term" value="P:hydrogen peroxide catabolic process"/>
    <property type="evidence" value="ECO:0007669"/>
    <property type="project" value="UniProtKB-KW"/>
</dbReference>
<dbReference type="EC" id="1.11.1.7" evidence="6 21"/>
<feature type="binding site" evidence="17">
    <location>
        <position position="167"/>
    </location>
    <ligand>
        <name>substrate</name>
    </ligand>
</feature>
<keyword evidence="7 21" id="KW-0964">Secreted</keyword>
<evidence type="ECO:0000256" key="16">
    <source>
        <dbReference type="ARBA" id="ARBA00023180"/>
    </source>
</evidence>
<comment type="similarity">
    <text evidence="5">Belongs to the peroxidase family. Ascorbate peroxidase subfamily.</text>
</comment>
<evidence type="ECO:0000256" key="1">
    <source>
        <dbReference type="ARBA" id="ARBA00000189"/>
    </source>
</evidence>
<evidence type="ECO:0000256" key="18">
    <source>
        <dbReference type="PIRSR" id="PIRSR600823-3"/>
    </source>
</evidence>
<feature type="disulfide bond" evidence="20">
    <location>
        <begin position="39"/>
        <end position="119"/>
    </location>
</feature>
<keyword evidence="12 18" id="KW-0106">Calcium</keyword>
<comment type="subcellular location">
    <subcellularLocation>
        <location evidence="4 21">Secreted</location>
    </subcellularLocation>
    <subcellularLocation>
        <location evidence="3">Vacuole</location>
    </subcellularLocation>
</comment>
<evidence type="ECO:0000256" key="11">
    <source>
        <dbReference type="ARBA" id="ARBA00022729"/>
    </source>
</evidence>
<feature type="disulfide bond" evidence="20">
    <location>
        <begin position="72"/>
        <end position="77"/>
    </location>
</feature>
<feature type="site" description="Transition state stabilizer" evidence="19">
    <location>
        <position position="66"/>
    </location>
</feature>
<feature type="binding site" evidence="18">
    <location>
        <position position="92"/>
    </location>
    <ligand>
        <name>Ca(2+)</name>
        <dbReference type="ChEBI" id="CHEBI:29108"/>
        <label>1</label>
    </ligand>
</feature>
<sequence length="332" mass="36728">MASDKLIAFLVIVVALLLQGNNKTVVEAQLRTDFYSKTCPDLHAIVRARLGNAIAAEPRMAASVLRLFYLDCFVNGCDASILLKDTPRNAGEQNAAPNRNSVRGFEVIDDIRMWTNHKCLGVVSCADILAIAARDAVVATGGPSWDVPLGRRDTITVSQEAANSGIPAPNSSLSELVTSFGKLGFTPREMVALSGAHTIGFAQCKHFRERIHYWRDIDWLHFATTRKQTCPETPGPSDGNLVELDSRTPFKFDNGYFWSLFGKRGLLHSDQQLYNGGIGFPNSIVWEYMANEKTFRSDFAAAMLKMSQISPLTGHVGEIRHNCSEINEWFSK</sequence>
<dbReference type="FunFam" id="1.10.420.10:FF:000006">
    <property type="entry name" value="Peroxidase"/>
    <property type="match status" value="1"/>
</dbReference>
<feature type="binding site" evidence="18">
    <location>
        <position position="74"/>
    </location>
    <ligand>
        <name>Ca(2+)</name>
        <dbReference type="ChEBI" id="CHEBI:29108"/>
        <label>1</label>
    </ligand>
</feature>
<feature type="binding site" evidence="18">
    <location>
        <position position="245"/>
    </location>
    <ligand>
        <name>Ca(2+)</name>
        <dbReference type="ChEBI" id="CHEBI:29108"/>
        <label>2</label>
    </ligand>
</feature>